<evidence type="ECO:0000313" key="1">
    <source>
        <dbReference type="EMBL" id="CEM55985.1"/>
    </source>
</evidence>
<proteinExistence type="predicted"/>
<accession>A0A0G4IFT2</accession>
<dbReference type="VEuPathDB" id="CryptoDB:Cvel_2464"/>
<reference evidence="1" key="1">
    <citation type="submission" date="2014-11" db="EMBL/GenBank/DDBJ databases">
        <authorList>
            <person name="Otto D Thomas"/>
            <person name="Naeem Raeece"/>
        </authorList>
    </citation>
    <scope>NUCLEOTIDE SEQUENCE</scope>
</reference>
<sequence>MRFHLSFLVAAPVAGAIDKLLDLNKLADLDFGKFGNVFGKEDAKADKKKCDNNLLTCASFCCPANEVLVPDADMRECPEPSGCTAALCCQASTCDAFSPGISYLHTFTSAGLELQVQKGRPDRNCAFIFNQPGAPAVTSLNNLSGMSIPPINGVRRIEVDYLVDFEPTPGFYLTTAGIGPSGGSSFSAIYDSTVVAATTFSRDAVDDGVCRQQTCPDDIEEALCLPQILADVSLALPFQNVCQLRITVTSPDSNPAILELTDFQALAPPVGNPAGDAVTTDLLPLLAPEGILVEAPDSNSPTQSVFGPVFLSDVLDFSQTFEVQSGLYTATNLGEGSQIAFECGTCVRANGANLPNYPLCTDGSGGFVPCPISE</sequence>
<dbReference type="EMBL" id="CDMZ01005931">
    <property type="protein sequence ID" value="CEM55985.1"/>
    <property type="molecule type" value="Genomic_DNA"/>
</dbReference>
<protein>
    <submittedName>
        <fullName evidence="1">Uncharacterized protein</fullName>
    </submittedName>
</protein>
<gene>
    <name evidence="1" type="ORF">Cvel_2464</name>
</gene>
<dbReference type="AlphaFoldDB" id="A0A0G4IFT2"/>
<organism evidence="1">
    <name type="scientific">Chromera velia CCMP2878</name>
    <dbReference type="NCBI Taxonomy" id="1169474"/>
    <lineage>
        <taxon>Eukaryota</taxon>
        <taxon>Sar</taxon>
        <taxon>Alveolata</taxon>
        <taxon>Colpodellida</taxon>
        <taxon>Chromeraceae</taxon>
        <taxon>Chromera</taxon>
    </lineage>
</organism>
<name>A0A0G4IFT2_9ALVE</name>